<evidence type="ECO:0000313" key="3">
    <source>
        <dbReference type="Proteomes" id="UP000198510"/>
    </source>
</evidence>
<keyword evidence="1" id="KW-0472">Membrane</keyword>
<feature type="transmembrane region" description="Helical" evidence="1">
    <location>
        <begin position="177"/>
        <end position="199"/>
    </location>
</feature>
<evidence type="ECO:0000313" key="2">
    <source>
        <dbReference type="EMBL" id="SDM23831.1"/>
    </source>
</evidence>
<keyword evidence="1" id="KW-0812">Transmembrane</keyword>
<feature type="transmembrane region" description="Helical" evidence="1">
    <location>
        <begin position="150"/>
        <end position="171"/>
    </location>
</feature>
<dbReference type="AlphaFoldDB" id="A0A1G9RKZ9"/>
<dbReference type="STRING" id="1075417.SAMN05421823_111190"/>
<keyword evidence="3" id="KW-1185">Reference proteome</keyword>
<dbReference type="EMBL" id="FNFO01000011">
    <property type="protein sequence ID" value="SDM23831.1"/>
    <property type="molecule type" value="Genomic_DNA"/>
</dbReference>
<dbReference type="Proteomes" id="UP000198510">
    <property type="component" value="Unassembled WGS sequence"/>
</dbReference>
<keyword evidence="1" id="KW-1133">Transmembrane helix</keyword>
<dbReference type="OrthoDB" id="9786493at2"/>
<dbReference type="RefSeq" id="WP_089686810.1">
    <property type="nucleotide sequence ID" value="NZ_FNFO01000011.1"/>
</dbReference>
<protein>
    <recommendedName>
        <fullName evidence="4">DUF998 domain-containing protein</fullName>
    </recommendedName>
</protein>
<accession>A0A1G9RKZ9</accession>
<feature type="transmembrane region" description="Helical" evidence="1">
    <location>
        <begin position="22"/>
        <end position="41"/>
    </location>
</feature>
<gene>
    <name evidence="2" type="ORF">SAMN05421823_111190</name>
</gene>
<evidence type="ECO:0008006" key="4">
    <source>
        <dbReference type="Google" id="ProtNLM"/>
    </source>
</evidence>
<feature type="transmembrane region" description="Helical" evidence="1">
    <location>
        <begin position="91"/>
        <end position="110"/>
    </location>
</feature>
<name>A0A1G9RKZ9_9BACT</name>
<feature type="transmembrane region" description="Helical" evidence="1">
    <location>
        <begin position="61"/>
        <end position="79"/>
    </location>
</feature>
<organism evidence="2 3">
    <name type="scientific">Catalinimonas alkaloidigena</name>
    <dbReference type="NCBI Taxonomy" id="1075417"/>
    <lineage>
        <taxon>Bacteria</taxon>
        <taxon>Pseudomonadati</taxon>
        <taxon>Bacteroidota</taxon>
        <taxon>Cytophagia</taxon>
        <taxon>Cytophagales</taxon>
        <taxon>Catalimonadaceae</taxon>
        <taxon>Catalinimonas</taxon>
    </lineage>
</organism>
<reference evidence="2 3" key="1">
    <citation type="submission" date="2016-10" db="EMBL/GenBank/DDBJ databases">
        <authorList>
            <person name="de Groot N.N."/>
        </authorList>
    </citation>
    <scope>NUCLEOTIDE SEQUENCE [LARGE SCALE GENOMIC DNA]</scope>
    <source>
        <strain evidence="2 3">DSM 25186</strain>
    </source>
</reference>
<feature type="transmembrane region" description="Helical" evidence="1">
    <location>
        <begin position="122"/>
        <end position="143"/>
    </location>
</feature>
<evidence type="ECO:0000256" key="1">
    <source>
        <dbReference type="SAM" id="Phobius"/>
    </source>
</evidence>
<proteinExistence type="predicted"/>
<sequence>MALPASTATAVRPKKRLATWQLALLGGLLFIGHVLIFVGMGCATGQMPPDLPDTWMGRLDGAVFFSIYTAIGATLVRLAEQVGTWVRYPAALLASVGMACGLAGSMVMVLDLHVHVMQSLPLGPGILLLFVSALLVGGTGWANRRIGRPVCVGLMLFALSTVPLAMAFPMLEPWLPMYVLYDFHFLPVGLGWIALAWQLRREEILSASR</sequence>